<proteinExistence type="predicted"/>
<dbReference type="HOGENOM" id="CLU_937082_0_0_1"/>
<comment type="caution">
    <text evidence="1">The sequence shown here is derived from an EMBL/GenBank/DDBJ whole genome shotgun (WGS) entry which is preliminary data.</text>
</comment>
<name>A0A099NXU1_PICKU</name>
<evidence type="ECO:0000313" key="2">
    <source>
        <dbReference type="Proteomes" id="UP000029867"/>
    </source>
</evidence>
<evidence type="ECO:0000313" key="1">
    <source>
        <dbReference type="EMBL" id="KGK36752.1"/>
    </source>
</evidence>
<protein>
    <submittedName>
        <fullName evidence="1">Uncharacterized protein</fullName>
    </submittedName>
</protein>
<organism evidence="1 2">
    <name type="scientific">Pichia kudriavzevii</name>
    <name type="common">Yeast</name>
    <name type="synonym">Issatchenkia orientalis</name>
    <dbReference type="NCBI Taxonomy" id="4909"/>
    <lineage>
        <taxon>Eukaryota</taxon>
        <taxon>Fungi</taxon>
        <taxon>Dikarya</taxon>
        <taxon>Ascomycota</taxon>
        <taxon>Saccharomycotina</taxon>
        <taxon>Pichiomycetes</taxon>
        <taxon>Pichiales</taxon>
        <taxon>Pichiaceae</taxon>
        <taxon>Pichia</taxon>
    </lineage>
</organism>
<gene>
    <name evidence="1" type="ORF">JL09_g4122</name>
</gene>
<dbReference type="VEuPathDB" id="FungiDB:C5L36_0D06390"/>
<dbReference type="Proteomes" id="UP000029867">
    <property type="component" value="Unassembled WGS sequence"/>
</dbReference>
<accession>A0A099NXU1</accession>
<reference evidence="2" key="1">
    <citation type="journal article" date="2014" name="Microb. Cell Fact.">
        <title>Exploiting Issatchenkia orientalis SD108 for succinic acid production.</title>
        <authorList>
            <person name="Xiao H."/>
            <person name="Shao Z."/>
            <person name="Jiang Y."/>
            <person name="Dole S."/>
            <person name="Zhao H."/>
        </authorList>
    </citation>
    <scope>NUCLEOTIDE SEQUENCE [LARGE SCALE GENOMIC DNA]</scope>
    <source>
        <strain evidence="2">SD108</strain>
    </source>
</reference>
<dbReference type="AlphaFoldDB" id="A0A099NXU1"/>
<dbReference type="EMBL" id="JQFK01000055">
    <property type="protein sequence ID" value="KGK36752.1"/>
    <property type="molecule type" value="Genomic_DNA"/>
</dbReference>
<sequence>MQFQKYLLPLGESLGHSQHYATCYLRIKIENSLTLKSLSETVSISNQILEKNTKLLKLGKFNSNYIIPNIHPCSPLTAPVPYHDLIKQMNDDGKDGDPSEQFYNAFIKNVKVYPKDLEIDSIFPTNFKFLASKVQTNDFHVSLLPILRFDNVDESSFLLSYFKNELSSFKTHSVDVHFNGDLQILPKYDYSKFFLSMVINNHQNTELYSLLNLVSRLREKSPFRGHVIGEVDSDIRIVNWKETLLHMTIGVNNIADSNFGMLELAYLNHLLSAVKTKALHVTGDVVLVVDGENILLN</sequence>